<feature type="transmembrane region" description="Helical" evidence="1">
    <location>
        <begin position="348"/>
        <end position="372"/>
    </location>
</feature>
<evidence type="ECO:0008006" key="4">
    <source>
        <dbReference type="Google" id="ProtNLM"/>
    </source>
</evidence>
<keyword evidence="1" id="KW-0812">Transmembrane</keyword>
<gene>
    <name evidence="2" type="ORF">GJU40_08650</name>
</gene>
<name>A0A7X2IYY8_9BACI</name>
<comment type="caution">
    <text evidence="2">The sequence shown here is derived from an EMBL/GenBank/DDBJ whole genome shotgun (WGS) entry which is preliminary data.</text>
</comment>
<feature type="transmembrane region" description="Helical" evidence="1">
    <location>
        <begin position="242"/>
        <end position="262"/>
    </location>
</feature>
<feature type="transmembrane region" description="Helical" evidence="1">
    <location>
        <begin position="299"/>
        <end position="320"/>
    </location>
</feature>
<reference evidence="2 3" key="1">
    <citation type="submission" date="2019-11" db="EMBL/GenBank/DDBJ databases">
        <title>Bacillus lacus genome.</title>
        <authorList>
            <person name="Allen C.J."/>
            <person name="Newman J.D."/>
        </authorList>
    </citation>
    <scope>NUCLEOTIDE SEQUENCE [LARGE SCALE GENOMIC DNA]</scope>
    <source>
        <strain evidence="2 3">KCTC 33946</strain>
    </source>
</reference>
<feature type="transmembrane region" description="Helical" evidence="1">
    <location>
        <begin position="393"/>
        <end position="418"/>
    </location>
</feature>
<feature type="transmembrane region" description="Helical" evidence="1">
    <location>
        <begin position="20"/>
        <end position="42"/>
    </location>
</feature>
<dbReference type="OrthoDB" id="2014935at2"/>
<dbReference type="Proteomes" id="UP000448867">
    <property type="component" value="Unassembled WGS sequence"/>
</dbReference>
<feature type="transmembrane region" description="Helical" evidence="1">
    <location>
        <begin position="128"/>
        <end position="155"/>
    </location>
</feature>
<accession>A0A7X2IYY8</accession>
<feature type="transmembrane region" description="Helical" evidence="1">
    <location>
        <begin position="167"/>
        <end position="192"/>
    </location>
</feature>
<proteinExistence type="predicted"/>
<feature type="transmembrane region" description="Helical" evidence="1">
    <location>
        <begin position="465"/>
        <end position="487"/>
    </location>
</feature>
<dbReference type="RefSeq" id="WP_154307358.1">
    <property type="nucleotide sequence ID" value="NZ_WKKI01000012.1"/>
</dbReference>
<feature type="transmembrane region" description="Helical" evidence="1">
    <location>
        <begin position="438"/>
        <end position="458"/>
    </location>
</feature>
<evidence type="ECO:0000313" key="2">
    <source>
        <dbReference type="EMBL" id="MRX72219.1"/>
    </source>
</evidence>
<protein>
    <recommendedName>
        <fullName evidence="4">ABC transporter permease</fullName>
    </recommendedName>
</protein>
<dbReference type="EMBL" id="WKKI01000012">
    <property type="protein sequence ID" value="MRX72219.1"/>
    <property type="molecule type" value="Genomic_DNA"/>
</dbReference>
<dbReference type="AlphaFoldDB" id="A0A7X2IYY8"/>
<keyword evidence="3" id="KW-1185">Reference proteome</keyword>
<evidence type="ECO:0000256" key="1">
    <source>
        <dbReference type="SAM" id="Phobius"/>
    </source>
</evidence>
<organism evidence="2 3">
    <name type="scientific">Metabacillus lacus</name>
    <dbReference type="NCBI Taxonomy" id="1983721"/>
    <lineage>
        <taxon>Bacteria</taxon>
        <taxon>Bacillati</taxon>
        <taxon>Bacillota</taxon>
        <taxon>Bacilli</taxon>
        <taxon>Bacillales</taxon>
        <taxon>Bacillaceae</taxon>
        <taxon>Metabacillus</taxon>
    </lineage>
</organism>
<feature type="transmembrane region" description="Helical" evidence="1">
    <location>
        <begin position="507"/>
        <end position="528"/>
    </location>
</feature>
<evidence type="ECO:0000313" key="3">
    <source>
        <dbReference type="Proteomes" id="UP000448867"/>
    </source>
</evidence>
<feature type="transmembrane region" description="Helical" evidence="1">
    <location>
        <begin position="62"/>
        <end position="81"/>
    </location>
</feature>
<sequence>MKNRFNQTSMLLAHILRRDLFKLLIWAVVLSVFSGGFASGIYEIYGDDSAGLMGLFDMMKNPAMIAMIGPTAAAAETYTVGAMYAHQMLLFTALLYAILSMLHVISTTRKEEDNGTAELLRAFPVGRLANTTAIVIEMLLLHAVIIVLSTGLLQVQNIPGMDFYSNLLFSASLGMQGILWGIISLIFAQLAANAGTARGLSFLTLGLFYIGRMMTDYNAPSLSWLNPLGWSYLGNVYVEDNWTPILIGFLASLLFLGLAYLLEQARDIGAGYLPERTHSPYARRSLLTLPGLLFSLQKTFIMCWLFALFLSGAMYGSIFADMDTFIGDNEMLQAMFVVEGGYTIQEQFMSVLFVVLSLLTAIFIVGSFMKLVAEEKKGRLDQLYATKLSRKTLYWQHVMLAGILGAGGQFSAILGLYLAQRSVMITPFSLWDMTVAGIVWLPAVLFFVGLLSLLIGWLPRLSVLIWVYVAFAFFISYFGQLLNFPAYVEGFNVFSYIPHIPLEEWKWGTTVFLILFTFLLTLAGFFGYSKRDLISDK</sequence>
<keyword evidence="1" id="KW-1133">Transmembrane helix</keyword>
<keyword evidence="1" id="KW-0472">Membrane</keyword>
<feature type="transmembrane region" description="Helical" evidence="1">
    <location>
        <begin position="88"/>
        <end position="108"/>
    </location>
</feature>